<keyword evidence="9" id="KW-0460">Magnesium</keyword>
<dbReference type="PANTHER" id="PTHR47788">
    <property type="entry name" value="POLYA POLYMERASE"/>
    <property type="match status" value="1"/>
</dbReference>
<dbReference type="SUPFAM" id="SSF81891">
    <property type="entry name" value="Poly A polymerase C-terminal region-like"/>
    <property type="match status" value="1"/>
</dbReference>
<dbReference type="GO" id="GO:0016779">
    <property type="term" value="F:nucleotidyltransferase activity"/>
    <property type="evidence" value="ECO:0007669"/>
    <property type="project" value="UniProtKB-KW"/>
</dbReference>
<dbReference type="GO" id="GO:0000166">
    <property type="term" value="F:nucleotide binding"/>
    <property type="evidence" value="ECO:0007669"/>
    <property type="project" value="UniProtKB-KW"/>
</dbReference>
<dbReference type="InterPro" id="IPR043519">
    <property type="entry name" value="NT_sf"/>
</dbReference>
<dbReference type="Gene3D" id="1.10.3090.10">
    <property type="entry name" value="cca-adding enzyme, domain 2"/>
    <property type="match status" value="1"/>
</dbReference>
<keyword evidence="3" id="KW-0820">tRNA-binding</keyword>
<keyword evidence="7" id="KW-0479">Metal-binding</keyword>
<evidence type="ECO:0000256" key="11">
    <source>
        <dbReference type="RuleBase" id="RU003953"/>
    </source>
</evidence>
<dbReference type="GO" id="GO:0008033">
    <property type="term" value="P:tRNA processing"/>
    <property type="evidence" value="ECO:0007669"/>
    <property type="project" value="UniProtKB-KW"/>
</dbReference>
<keyword evidence="8" id="KW-0547">Nucleotide-binding</keyword>
<organism evidence="14 15">
    <name type="scientific">Candidatus Nitronauta litoralis</name>
    <dbReference type="NCBI Taxonomy" id="2705533"/>
    <lineage>
        <taxon>Bacteria</taxon>
        <taxon>Pseudomonadati</taxon>
        <taxon>Nitrospinota/Tectimicrobiota group</taxon>
        <taxon>Nitrospinota</taxon>
        <taxon>Nitrospinia</taxon>
        <taxon>Nitrospinales</taxon>
        <taxon>Nitrospinaceae</taxon>
        <taxon>Candidatus Nitronauta</taxon>
    </lineage>
</organism>
<keyword evidence="4 11" id="KW-0808">Transferase</keyword>
<dbReference type="GO" id="GO:0046872">
    <property type="term" value="F:metal ion binding"/>
    <property type="evidence" value="ECO:0007669"/>
    <property type="project" value="UniProtKB-KW"/>
</dbReference>
<evidence type="ECO:0000256" key="6">
    <source>
        <dbReference type="ARBA" id="ARBA00022695"/>
    </source>
</evidence>
<evidence type="ECO:0000313" key="14">
    <source>
        <dbReference type="EMBL" id="QPJ60389.1"/>
    </source>
</evidence>
<protein>
    <submittedName>
        <fullName evidence="14">CCA tRNA nucleotidyltransferase</fullName>
    </submittedName>
</protein>
<evidence type="ECO:0000259" key="13">
    <source>
        <dbReference type="Pfam" id="PF12627"/>
    </source>
</evidence>
<dbReference type="CDD" id="cd05398">
    <property type="entry name" value="NT_ClassII-CCAase"/>
    <property type="match status" value="1"/>
</dbReference>
<dbReference type="InterPro" id="IPR002646">
    <property type="entry name" value="PolA_pol_head_dom"/>
</dbReference>
<evidence type="ECO:0000256" key="4">
    <source>
        <dbReference type="ARBA" id="ARBA00022679"/>
    </source>
</evidence>
<evidence type="ECO:0000256" key="1">
    <source>
        <dbReference type="ARBA" id="ARBA00001946"/>
    </source>
</evidence>
<evidence type="ECO:0000256" key="9">
    <source>
        <dbReference type="ARBA" id="ARBA00022842"/>
    </source>
</evidence>
<sequence length="425" mass="48389">MRQLMQEQLPAATRNLLDRVAVLATKNDFHVYVVGGFVRDLLLQIKNLDIDLVVEGDGLRFAELLGSELNAKITPHTRFGTSVLDLEDGSHLDVATARLEIYKEPAALPTVQPGSIREDMGRRDFSINSLAIKLEPEGCHLFLDFNQGKLDLEQKVIRALHPKSFVDDPTRIFRAIRFEQRLGFALNQETKTWLVAGIPVIEKLSGHRLFNELVAIFMEKDVTACLWRLQELGVIKGIDPEIYWEKVDWQKLERLGIEANKPENRVSIGEVDQVFIWLLGMLWSLDEKVFLRVLDRFGLKGGAGEKLIKDREYCISVLDKFEESRPVSSVEVYETFSSISIEAAYWLLAVSENKAIGLGVDRYFSYIKEASHVSLTGDDLISLGLKPGPLFQKVFQELCRGRLEGKIHSREDEKTWVREKYLTEG</sequence>
<dbReference type="InterPro" id="IPR052390">
    <property type="entry name" value="tRNA_nt/polyA_polymerase"/>
</dbReference>
<keyword evidence="6" id="KW-0548">Nucleotidyltransferase</keyword>
<reference evidence="14 15" key="1">
    <citation type="submission" date="2020-02" db="EMBL/GenBank/DDBJ databases">
        <title>Genomic and physiological characterization of two novel Nitrospinaceae genera.</title>
        <authorList>
            <person name="Mueller A.J."/>
            <person name="Jung M.-Y."/>
            <person name="Strachan C.R."/>
            <person name="Herbold C.W."/>
            <person name="Kirkegaard R.H."/>
            <person name="Daims H."/>
        </authorList>
    </citation>
    <scope>NUCLEOTIDE SEQUENCE [LARGE SCALE GENOMIC DNA]</scope>
    <source>
        <strain evidence="14">EB</strain>
    </source>
</reference>
<dbReference type="Proteomes" id="UP000594688">
    <property type="component" value="Chromosome"/>
</dbReference>
<keyword evidence="5" id="KW-0819">tRNA processing</keyword>
<dbReference type="KEGG" id="nli:G3M70_00170"/>
<dbReference type="GO" id="GO:0000049">
    <property type="term" value="F:tRNA binding"/>
    <property type="evidence" value="ECO:0007669"/>
    <property type="project" value="UniProtKB-KW"/>
</dbReference>
<comment type="cofactor">
    <cofactor evidence="1">
        <name>Mg(2+)</name>
        <dbReference type="ChEBI" id="CHEBI:18420"/>
    </cofactor>
</comment>
<proteinExistence type="inferred from homology"/>
<evidence type="ECO:0000259" key="12">
    <source>
        <dbReference type="Pfam" id="PF01743"/>
    </source>
</evidence>
<gene>
    <name evidence="14" type="ORF">G3M70_00170</name>
</gene>
<comment type="similarity">
    <text evidence="2 11">Belongs to the tRNA nucleotidyltransferase/poly(A) polymerase family.</text>
</comment>
<dbReference type="EMBL" id="CP048685">
    <property type="protein sequence ID" value="QPJ60389.1"/>
    <property type="molecule type" value="Genomic_DNA"/>
</dbReference>
<accession>A0A7T0BSX1</accession>
<evidence type="ECO:0000256" key="5">
    <source>
        <dbReference type="ARBA" id="ARBA00022694"/>
    </source>
</evidence>
<dbReference type="Pfam" id="PF01743">
    <property type="entry name" value="PolyA_pol"/>
    <property type="match status" value="1"/>
</dbReference>
<evidence type="ECO:0000256" key="10">
    <source>
        <dbReference type="ARBA" id="ARBA00022884"/>
    </source>
</evidence>
<name>A0A7T0BSX1_9BACT</name>
<dbReference type="SUPFAM" id="SSF81301">
    <property type="entry name" value="Nucleotidyltransferase"/>
    <property type="match status" value="1"/>
</dbReference>
<evidence type="ECO:0000256" key="7">
    <source>
        <dbReference type="ARBA" id="ARBA00022723"/>
    </source>
</evidence>
<dbReference type="InterPro" id="IPR032828">
    <property type="entry name" value="PolyA_RNA-bd"/>
</dbReference>
<dbReference type="PANTHER" id="PTHR47788:SF1">
    <property type="entry name" value="A-ADDING TRNA NUCLEOTIDYLTRANSFERASE"/>
    <property type="match status" value="1"/>
</dbReference>
<evidence type="ECO:0000313" key="15">
    <source>
        <dbReference type="Proteomes" id="UP000594688"/>
    </source>
</evidence>
<feature type="domain" description="tRNA nucleotidyltransferase/poly(A) polymerase RNA and SrmB- binding" evidence="13">
    <location>
        <begin position="183"/>
        <end position="242"/>
    </location>
</feature>
<evidence type="ECO:0000256" key="8">
    <source>
        <dbReference type="ARBA" id="ARBA00022741"/>
    </source>
</evidence>
<keyword evidence="10 11" id="KW-0694">RNA-binding</keyword>
<evidence type="ECO:0000256" key="3">
    <source>
        <dbReference type="ARBA" id="ARBA00022555"/>
    </source>
</evidence>
<evidence type="ECO:0000256" key="2">
    <source>
        <dbReference type="ARBA" id="ARBA00007265"/>
    </source>
</evidence>
<feature type="domain" description="Poly A polymerase head" evidence="12">
    <location>
        <begin position="31"/>
        <end position="158"/>
    </location>
</feature>
<dbReference type="Gene3D" id="3.30.460.10">
    <property type="entry name" value="Beta Polymerase, domain 2"/>
    <property type="match status" value="1"/>
</dbReference>
<dbReference type="AlphaFoldDB" id="A0A7T0BSX1"/>
<dbReference type="Pfam" id="PF12627">
    <property type="entry name" value="PolyA_pol_RNAbd"/>
    <property type="match status" value="1"/>
</dbReference>